<feature type="domain" description="RagB/SusD" evidence="7">
    <location>
        <begin position="269"/>
        <end position="617"/>
    </location>
</feature>
<organism evidence="9 10">
    <name type="scientific">Dysgonomonas termitidis</name>
    <dbReference type="NCBI Taxonomy" id="1516126"/>
    <lineage>
        <taxon>Bacteria</taxon>
        <taxon>Pseudomonadati</taxon>
        <taxon>Bacteroidota</taxon>
        <taxon>Bacteroidia</taxon>
        <taxon>Bacteroidales</taxon>
        <taxon>Dysgonomonadaceae</taxon>
        <taxon>Dysgonomonas</taxon>
    </lineage>
</organism>
<evidence type="ECO:0000256" key="4">
    <source>
        <dbReference type="ARBA" id="ARBA00023136"/>
    </source>
</evidence>
<dbReference type="InterPro" id="IPR011990">
    <property type="entry name" value="TPR-like_helical_dom_sf"/>
</dbReference>
<evidence type="ECO:0000256" key="2">
    <source>
        <dbReference type="ARBA" id="ARBA00006275"/>
    </source>
</evidence>
<evidence type="ECO:0000256" key="6">
    <source>
        <dbReference type="SAM" id="SignalP"/>
    </source>
</evidence>
<dbReference type="EMBL" id="JBHSGN010000004">
    <property type="protein sequence ID" value="MFC4672202.1"/>
    <property type="molecule type" value="Genomic_DNA"/>
</dbReference>
<dbReference type="PROSITE" id="PS51257">
    <property type="entry name" value="PROKAR_LIPOPROTEIN"/>
    <property type="match status" value="1"/>
</dbReference>
<comment type="caution">
    <text evidence="9">The sequence shown here is derived from an EMBL/GenBank/DDBJ whole genome shotgun (WGS) entry which is preliminary data.</text>
</comment>
<dbReference type="Proteomes" id="UP001596023">
    <property type="component" value="Unassembled WGS sequence"/>
</dbReference>
<name>A0ABV9KQ65_9BACT</name>
<evidence type="ECO:0000313" key="10">
    <source>
        <dbReference type="Proteomes" id="UP001596023"/>
    </source>
</evidence>
<dbReference type="InterPro" id="IPR012944">
    <property type="entry name" value="SusD_RagB_dom"/>
</dbReference>
<evidence type="ECO:0000259" key="7">
    <source>
        <dbReference type="Pfam" id="PF07980"/>
    </source>
</evidence>
<comment type="subcellular location">
    <subcellularLocation>
        <location evidence="1">Cell outer membrane</location>
    </subcellularLocation>
</comment>
<comment type="similarity">
    <text evidence="2">Belongs to the SusD family.</text>
</comment>
<dbReference type="Gene3D" id="1.25.40.390">
    <property type="match status" value="1"/>
</dbReference>
<dbReference type="Pfam" id="PF14322">
    <property type="entry name" value="SusD-like_3"/>
    <property type="match status" value="1"/>
</dbReference>
<gene>
    <name evidence="9" type="ORF">ACFO6W_00695</name>
</gene>
<proteinExistence type="inferred from homology"/>
<dbReference type="Pfam" id="PF07980">
    <property type="entry name" value="SusD_RagB"/>
    <property type="match status" value="1"/>
</dbReference>
<evidence type="ECO:0000256" key="5">
    <source>
        <dbReference type="ARBA" id="ARBA00023237"/>
    </source>
</evidence>
<evidence type="ECO:0000313" key="9">
    <source>
        <dbReference type="EMBL" id="MFC4672202.1"/>
    </source>
</evidence>
<keyword evidence="10" id="KW-1185">Reference proteome</keyword>
<keyword evidence="4" id="KW-0472">Membrane</keyword>
<reference evidence="10" key="1">
    <citation type="journal article" date="2019" name="Int. J. Syst. Evol. Microbiol.">
        <title>The Global Catalogue of Microorganisms (GCM) 10K type strain sequencing project: providing services to taxonomists for standard genome sequencing and annotation.</title>
        <authorList>
            <consortium name="The Broad Institute Genomics Platform"/>
            <consortium name="The Broad Institute Genome Sequencing Center for Infectious Disease"/>
            <person name="Wu L."/>
            <person name="Ma J."/>
        </authorList>
    </citation>
    <scope>NUCLEOTIDE SEQUENCE [LARGE SCALE GENOMIC DNA]</scope>
    <source>
        <strain evidence="10">CCUG 66188</strain>
    </source>
</reference>
<feature type="domain" description="SusD-like N-terminal" evidence="8">
    <location>
        <begin position="41"/>
        <end position="226"/>
    </location>
</feature>
<dbReference type="SUPFAM" id="SSF48452">
    <property type="entry name" value="TPR-like"/>
    <property type="match status" value="1"/>
</dbReference>
<feature type="chain" id="PRO_5046674205" evidence="6">
    <location>
        <begin position="21"/>
        <end position="619"/>
    </location>
</feature>
<keyword evidence="3 6" id="KW-0732">Signal</keyword>
<keyword evidence="5" id="KW-0998">Cell outer membrane</keyword>
<accession>A0ABV9KQ65</accession>
<dbReference type="RefSeq" id="WP_379993382.1">
    <property type="nucleotide sequence ID" value="NZ_JBHSGN010000004.1"/>
</dbReference>
<evidence type="ECO:0000256" key="3">
    <source>
        <dbReference type="ARBA" id="ARBA00022729"/>
    </source>
</evidence>
<evidence type="ECO:0000256" key="1">
    <source>
        <dbReference type="ARBA" id="ARBA00004442"/>
    </source>
</evidence>
<dbReference type="InterPro" id="IPR033985">
    <property type="entry name" value="SusD-like_N"/>
</dbReference>
<feature type="signal peptide" evidence="6">
    <location>
        <begin position="1"/>
        <end position="20"/>
    </location>
</feature>
<evidence type="ECO:0000259" key="8">
    <source>
        <dbReference type="Pfam" id="PF14322"/>
    </source>
</evidence>
<protein>
    <submittedName>
        <fullName evidence="9">RagB/SusD family nutrient uptake outer membrane protein</fullName>
    </submittedName>
</protein>
<sequence>MNMKKITYLTVAATLAFAIAACTDVLDTVPSNAVASGTMWTNEALTDQGVAGVYAPMRNWGFYSNNAGDYSASDCVPFEILGVSGEIRFEVKYLTGVADANYGLFSTMWKKLYEGVHRANDAIANLPTAGGITAEKRGRLTAEAKFMRAYYYMRLNELYGRNGLGVPVYTEPVAAEECNRGQSPENEVWALVEQDLTDAINEPNFPGKYLEKGRSSKGAAYAFRGRARLLQQKYAEAADDFSKVKACGFGLFQGGYKQLFTQANEGCEEMIFSLTNIEENGFGSIIQKYAGTRSAGGKAGGNGWADYMVNPAVVDLYEKTNGSPFDWDEAIPGYSAMTPSEREVYFVRDTKSDDPSWVATNTIFKNNSAKPAYLPEGNEARIKLVYADRDPRLGFNVITPYSEFFGLDANGGNVAVNTVYRYPVKGGNQHLSQTGVNDLSLNDANATGFMYYHRKFIIEGANLESRDYNPIDEPIMRYAQVLLMWAEAIVQQNGSLTDAASKVNEVRGRSSVNMPGYTFTSKEDAMEKIRNEVRREFVGEGVDFYEELRWGTLKKVKYEGKAGGFSIYDGGAHNILGGRSNRPAATNLWSTYNDYSIWPVPRTEIEKNPNLTPTPGWQY</sequence>